<sequence>MGTLVCFHAHPDDESISTGGTIARAAAEGHRVVLVVATNGDHGETPDDLAPGETLVHRRQAEAARSAEVLGVHRLVWLGYKDSGMTGWEQNADPESFLLADLDDAAERLAQILREESADIVTTYDWHGNYGHPDHIKVHQVGHRAAEFAGTPAVFEATMNRDHIVKMMSMVSELGAANPDDSDEAFDPSGPADDGNPFGMSESELTHAVDVTGYISQKRASMRCHASQITDTSFFMQMPDEVFALGFGTEWFIKKGAAPGVQPGWLFD</sequence>
<dbReference type="AlphaFoldDB" id="A0A6J7DY19"/>
<dbReference type="Gene3D" id="3.40.50.10320">
    <property type="entry name" value="LmbE-like"/>
    <property type="match status" value="1"/>
</dbReference>
<organism evidence="2">
    <name type="scientific">freshwater metagenome</name>
    <dbReference type="NCBI Taxonomy" id="449393"/>
    <lineage>
        <taxon>unclassified sequences</taxon>
        <taxon>metagenomes</taxon>
        <taxon>ecological metagenomes</taxon>
    </lineage>
</organism>
<gene>
    <name evidence="2" type="ORF">UFOPK3376_00960</name>
</gene>
<dbReference type="SUPFAM" id="SSF102588">
    <property type="entry name" value="LmbE-like"/>
    <property type="match status" value="1"/>
</dbReference>
<evidence type="ECO:0000313" key="2">
    <source>
        <dbReference type="EMBL" id="CAB4873249.1"/>
    </source>
</evidence>
<accession>A0A6J7DY19</accession>
<proteinExistence type="predicted"/>
<dbReference type="EMBL" id="CAFBLP010000018">
    <property type="protein sequence ID" value="CAB4873249.1"/>
    <property type="molecule type" value="Genomic_DNA"/>
</dbReference>
<dbReference type="PANTHER" id="PTHR12993:SF11">
    <property type="entry name" value="N-ACETYLGLUCOSAMINYL-PHOSPHATIDYLINOSITOL DE-N-ACETYLASE"/>
    <property type="match status" value="1"/>
</dbReference>
<feature type="region of interest" description="Disordered" evidence="1">
    <location>
        <begin position="177"/>
        <end position="201"/>
    </location>
</feature>
<dbReference type="InterPro" id="IPR024078">
    <property type="entry name" value="LmbE-like_dom_sf"/>
</dbReference>
<dbReference type="Pfam" id="PF02585">
    <property type="entry name" value="PIG-L"/>
    <property type="match status" value="1"/>
</dbReference>
<dbReference type="GO" id="GO:0016811">
    <property type="term" value="F:hydrolase activity, acting on carbon-nitrogen (but not peptide) bonds, in linear amides"/>
    <property type="evidence" value="ECO:0007669"/>
    <property type="project" value="TreeGrafter"/>
</dbReference>
<dbReference type="InterPro" id="IPR003737">
    <property type="entry name" value="GlcNAc_PI_deacetylase-related"/>
</dbReference>
<protein>
    <submittedName>
        <fullName evidence="2">Unannotated protein</fullName>
    </submittedName>
</protein>
<name>A0A6J7DY19_9ZZZZ</name>
<reference evidence="2" key="1">
    <citation type="submission" date="2020-05" db="EMBL/GenBank/DDBJ databases">
        <authorList>
            <person name="Chiriac C."/>
            <person name="Salcher M."/>
            <person name="Ghai R."/>
            <person name="Kavagutti S V."/>
        </authorList>
    </citation>
    <scope>NUCLEOTIDE SEQUENCE</scope>
</reference>
<dbReference type="PANTHER" id="PTHR12993">
    <property type="entry name" value="N-ACETYLGLUCOSAMINYL-PHOSPHATIDYLINOSITOL DE-N-ACETYLASE-RELATED"/>
    <property type="match status" value="1"/>
</dbReference>
<evidence type="ECO:0000256" key="1">
    <source>
        <dbReference type="SAM" id="MobiDB-lite"/>
    </source>
</evidence>